<dbReference type="EMBL" id="VSIJ01000005">
    <property type="protein sequence ID" value="TXX67331.1"/>
    <property type="molecule type" value="Genomic_DNA"/>
</dbReference>
<reference evidence="1 2" key="1">
    <citation type="submission" date="2019-06" db="EMBL/GenBank/DDBJ databases">
        <title>Vibrio cholerae phylogeny based on whole-genome sequencing reveals genetic diversity and population strucutre.</title>
        <authorList>
            <person name="Zhiqiu Y."/>
            <person name="Bin L."/>
            <person name="Lingyan J."/>
        </authorList>
    </citation>
    <scope>NUCLEOTIDE SEQUENCE [LARGE SCALE GENOMIC DNA]</scope>
    <source>
        <strain evidence="1 2">N2814</strain>
    </source>
</reference>
<dbReference type="PROSITE" id="PS51257">
    <property type="entry name" value="PROKAR_LIPOPROTEIN"/>
    <property type="match status" value="1"/>
</dbReference>
<accession>A0ABD7STR2</accession>
<evidence type="ECO:0000313" key="1">
    <source>
        <dbReference type="EMBL" id="TXX67331.1"/>
    </source>
</evidence>
<organism evidence="1 2">
    <name type="scientific">Vibrio cholerae</name>
    <dbReference type="NCBI Taxonomy" id="666"/>
    <lineage>
        <taxon>Bacteria</taxon>
        <taxon>Pseudomonadati</taxon>
        <taxon>Pseudomonadota</taxon>
        <taxon>Gammaproteobacteria</taxon>
        <taxon>Vibrionales</taxon>
        <taxon>Vibrionaceae</taxon>
        <taxon>Vibrio</taxon>
    </lineage>
</organism>
<proteinExistence type="predicted"/>
<dbReference type="RefSeq" id="WP_148521486.1">
    <property type="nucleotide sequence ID" value="NZ_VSIJ01000005.1"/>
</dbReference>
<evidence type="ECO:0000313" key="2">
    <source>
        <dbReference type="Proteomes" id="UP000323819"/>
    </source>
</evidence>
<gene>
    <name evidence="1" type="ORF">FXF03_01790</name>
</gene>
<sequence length="189" mass="21828">MKAFAYVSGLLIVGCTTTLPNPDYNIKDVVQVAHDYLLDTRHYVVTTTHDEFKVKFKNWGTSKNNQSILVNHRDWRQIFIQNSLYYNDRNIAGLYDRIERTCWAIDKSAKLVTPSFSYRGIDDSNSLSACIGKRMGEDYPYFVVSEVQDRKTGNYLTIVKPLDIPSNNGYRCKLMNEGYVFKSHPNCEE</sequence>
<protein>
    <recommendedName>
        <fullName evidence="3">Lipoprotein</fullName>
    </recommendedName>
</protein>
<dbReference type="Proteomes" id="UP000323819">
    <property type="component" value="Unassembled WGS sequence"/>
</dbReference>
<evidence type="ECO:0008006" key="3">
    <source>
        <dbReference type="Google" id="ProtNLM"/>
    </source>
</evidence>
<name>A0ABD7STR2_VIBCL</name>
<dbReference type="AlphaFoldDB" id="A0ABD7STR2"/>
<comment type="caution">
    <text evidence="1">The sequence shown here is derived from an EMBL/GenBank/DDBJ whole genome shotgun (WGS) entry which is preliminary data.</text>
</comment>